<dbReference type="OrthoDB" id="388503at2"/>
<dbReference type="AlphaFoldDB" id="V5RJD4"/>
<evidence type="ECO:0000259" key="1">
    <source>
        <dbReference type="PROSITE" id="PS51071"/>
    </source>
</evidence>
<dbReference type="InterPro" id="IPR036388">
    <property type="entry name" value="WH-like_DNA-bd_sf"/>
</dbReference>
<accession>V5RJD4</accession>
<dbReference type="PROSITE" id="PS51071">
    <property type="entry name" value="HTH_RPIR"/>
    <property type="match status" value="1"/>
</dbReference>
<dbReference type="InterPro" id="IPR046348">
    <property type="entry name" value="SIS_dom_sf"/>
</dbReference>
<dbReference type="EMBL" id="CP006682">
    <property type="protein sequence ID" value="AHB36669.1"/>
    <property type="molecule type" value="Genomic_DNA"/>
</dbReference>
<keyword evidence="3" id="KW-1185">Reference proteome</keyword>
<dbReference type="HOGENOM" id="CLU_1026034_0_0_14"/>
<dbReference type="GO" id="GO:1901135">
    <property type="term" value="P:carbohydrate derivative metabolic process"/>
    <property type="evidence" value="ECO:0007669"/>
    <property type="project" value="InterPro"/>
</dbReference>
<dbReference type="PATRIC" id="fig|1276258.3.peg.845"/>
<dbReference type="Proteomes" id="UP000018550">
    <property type="component" value="Chromosome"/>
</dbReference>
<dbReference type="eggNOG" id="COG1737">
    <property type="taxonomic scope" value="Bacteria"/>
</dbReference>
<dbReference type="SUPFAM" id="SSF53697">
    <property type="entry name" value="SIS domain"/>
    <property type="match status" value="1"/>
</dbReference>
<dbReference type="InterPro" id="IPR000281">
    <property type="entry name" value="HTH_RpiR"/>
</dbReference>
<dbReference type="SUPFAM" id="SSF46689">
    <property type="entry name" value="Homeodomain-like"/>
    <property type="match status" value="1"/>
</dbReference>
<dbReference type="STRING" id="1276258.SAPIS_v1c08240"/>
<sequence length="251" mass="28727">MDIRGIILQGMSNYSPQEKKLADYLLNNLSTISTSSLKAIANKLQIQKSVISSMLQKIGLGGFKNFRYVLDNQCYQGHIKTSNIIDTYEKQIIKDIKNTSSLLKTRDQLLKLINIIKTENYRQIILYSTGKTKKIVDFLYFNLLENNINCKVFSSLYDSELLDVESKIVIVFSISGNNNKISRFLKLVKQQNPLVIASITSTLSCNFKEFLDLHIYGSCSTYFSKDGKVFPIGEKTPIWMIIDLFLIYLKI</sequence>
<organism evidence="2 3">
    <name type="scientific">Spiroplasma apis B31</name>
    <dbReference type="NCBI Taxonomy" id="1276258"/>
    <lineage>
        <taxon>Bacteria</taxon>
        <taxon>Bacillati</taxon>
        <taxon>Mycoplasmatota</taxon>
        <taxon>Mollicutes</taxon>
        <taxon>Entomoplasmatales</taxon>
        <taxon>Spiroplasmataceae</taxon>
        <taxon>Spiroplasma</taxon>
    </lineage>
</organism>
<dbReference type="GO" id="GO:0003700">
    <property type="term" value="F:DNA-binding transcription factor activity"/>
    <property type="evidence" value="ECO:0007669"/>
    <property type="project" value="InterPro"/>
</dbReference>
<dbReference type="PANTHER" id="PTHR30514">
    <property type="entry name" value="GLUCOKINASE"/>
    <property type="match status" value="1"/>
</dbReference>
<evidence type="ECO:0000313" key="3">
    <source>
        <dbReference type="Proteomes" id="UP000018550"/>
    </source>
</evidence>
<dbReference type="Gene3D" id="1.10.10.10">
    <property type="entry name" value="Winged helix-like DNA-binding domain superfamily/Winged helix DNA-binding domain"/>
    <property type="match status" value="1"/>
</dbReference>
<dbReference type="Pfam" id="PF01418">
    <property type="entry name" value="HTH_6"/>
    <property type="match status" value="1"/>
</dbReference>
<dbReference type="GO" id="GO:0097367">
    <property type="term" value="F:carbohydrate derivative binding"/>
    <property type="evidence" value="ECO:0007669"/>
    <property type="project" value="InterPro"/>
</dbReference>
<dbReference type="KEGG" id="sapi:SAPIS_v1c08240"/>
<name>V5RJD4_SPIAP</name>
<gene>
    <name evidence="2" type="ORF">SAPIS_v1c08240</name>
</gene>
<proteinExistence type="predicted"/>
<reference evidence="2 3" key="1">
    <citation type="journal article" date="2014" name="Genome Announc.">
        <title>Complete Genome Sequence of Spiroplasma apis B31T (ATCC 33834), a Bacterium Associated with May Disease of Honeybees (Apis mellifera).</title>
        <authorList>
            <person name="Ku C."/>
            <person name="Lo W.S."/>
            <person name="Chen L.L."/>
            <person name="Kuo C.H."/>
        </authorList>
    </citation>
    <scope>NUCLEOTIDE SEQUENCE [LARGE SCALE GENOMIC DNA]</scope>
    <source>
        <strain evidence="2">B31</strain>
    </source>
</reference>
<dbReference type="InterPro" id="IPR009057">
    <property type="entry name" value="Homeodomain-like_sf"/>
</dbReference>
<feature type="domain" description="HTH rpiR-type" evidence="1">
    <location>
        <begin position="1"/>
        <end position="77"/>
    </location>
</feature>
<dbReference type="InterPro" id="IPR047640">
    <property type="entry name" value="RpiR-like"/>
</dbReference>
<dbReference type="Gene3D" id="3.40.50.10490">
    <property type="entry name" value="Glucose-6-phosphate isomerase like protein, domain 1"/>
    <property type="match status" value="1"/>
</dbReference>
<evidence type="ECO:0000313" key="2">
    <source>
        <dbReference type="EMBL" id="AHB36669.1"/>
    </source>
</evidence>
<dbReference type="PANTHER" id="PTHR30514:SF10">
    <property type="entry name" value="MURR_RPIR FAMILY TRANSCRIPTIONAL REGULATOR"/>
    <property type="match status" value="1"/>
</dbReference>
<protein>
    <recommendedName>
        <fullName evidence="1">HTH rpiR-type domain-containing protein</fullName>
    </recommendedName>
</protein>
<dbReference type="RefSeq" id="WP_023789987.1">
    <property type="nucleotide sequence ID" value="NC_022998.1"/>
</dbReference>
<dbReference type="GO" id="GO:0003677">
    <property type="term" value="F:DNA binding"/>
    <property type="evidence" value="ECO:0007669"/>
    <property type="project" value="InterPro"/>
</dbReference>